<proteinExistence type="predicted"/>
<dbReference type="Pfam" id="PF11752">
    <property type="entry name" value="DUF3309"/>
    <property type="match status" value="1"/>
</dbReference>
<keyword evidence="1" id="KW-1133">Transmembrane helix</keyword>
<keyword evidence="1" id="KW-0472">Membrane</keyword>
<evidence type="ECO:0000313" key="2">
    <source>
        <dbReference type="EMBL" id="CAB3929551.1"/>
    </source>
</evidence>
<dbReference type="InterPro" id="IPR021738">
    <property type="entry name" value="DUF3309"/>
</dbReference>
<sequence>MSTILLIVLILLLIGAVPAWPHSRGWGYYPSGILGILLIVLIVMLLTGRL</sequence>
<evidence type="ECO:0000256" key="1">
    <source>
        <dbReference type="SAM" id="Phobius"/>
    </source>
</evidence>
<evidence type="ECO:0008006" key="4">
    <source>
        <dbReference type="Google" id="ProtNLM"/>
    </source>
</evidence>
<dbReference type="Proteomes" id="UP000494183">
    <property type="component" value="Unassembled WGS sequence"/>
</dbReference>
<evidence type="ECO:0000313" key="3">
    <source>
        <dbReference type="Proteomes" id="UP000494183"/>
    </source>
</evidence>
<protein>
    <recommendedName>
        <fullName evidence="4">DUF3309 domain-containing protein</fullName>
    </recommendedName>
</protein>
<organism evidence="2 3">
    <name type="scientific">Achromobacter insolitus</name>
    <dbReference type="NCBI Taxonomy" id="217204"/>
    <lineage>
        <taxon>Bacteria</taxon>
        <taxon>Pseudomonadati</taxon>
        <taxon>Pseudomonadota</taxon>
        <taxon>Betaproteobacteria</taxon>
        <taxon>Burkholderiales</taxon>
        <taxon>Alcaligenaceae</taxon>
        <taxon>Achromobacter</taxon>
    </lineage>
</organism>
<feature type="transmembrane region" description="Helical" evidence="1">
    <location>
        <begin position="29"/>
        <end position="48"/>
    </location>
</feature>
<dbReference type="AlphaFoldDB" id="A0A6S7F545"/>
<dbReference type="GeneID" id="92764329"/>
<keyword evidence="1" id="KW-0812">Transmembrane</keyword>
<dbReference type="EMBL" id="CADILH010000001">
    <property type="protein sequence ID" value="CAB3929551.1"/>
    <property type="molecule type" value="Genomic_DNA"/>
</dbReference>
<accession>A0A6S7F545</accession>
<name>A0A6S7F545_9BURK</name>
<reference evidence="2 3" key="1">
    <citation type="submission" date="2020-04" db="EMBL/GenBank/DDBJ databases">
        <authorList>
            <person name="De Canck E."/>
        </authorList>
    </citation>
    <scope>NUCLEOTIDE SEQUENCE [LARGE SCALE GENOMIC DNA]</scope>
    <source>
        <strain evidence="2 3">LMG 6000</strain>
    </source>
</reference>
<dbReference type="RefSeq" id="WP_042793612.1">
    <property type="nucleotide sequence ID" value="NZ_CADIJK010000002.1"/>
</dbReference>
<gene>
    <name evidence="2" type="ORF">LMG6000_00604</name>
</gene>
<keyword evidence="3" id="KW-1185">Reference proteome</keyword>